<dbReference type="PRINTS" id="PR01415">
    <property type="entry name" value="ANKYRIN"/>
</dbReference>
<evidence type="ECO:0000313" key="4">
    <source>
        <dbReference type="EMBL" id="TGZ80747.1"/>
    </source>
</evidence>
<dbReference type="AlphaFoldDB" id="A0A4S2MVY3"/>
<feature type="non-terminal residue" evidence="4">
    <location>
        <position position="1"/>
    </location>
</feature>
<dbReference type="Proteomes" id="UP000298138">
    <property type="component" value="Unassembled WGS sequence"/>
</dbReference>
<evidence type="ECO:0000256" key="3">
    <source>
        <dbReference type="PROSITE-ProRule" id="PRU00023"/>
    </source>
</evidence>
<organism evidence="4 5">
    <name type="scientific">Ascodesmis nigricans</name>
    <dbReference type="NCBI Taxonomy" id="341454"/>
    <lineage>
        <taxon>Eukaryota</taxon>
        <taxon>Fungi</taxon>
        <taxon>Dikarya</taxon>
        <taxon>Ascomycota</taxon>
        <taxon>Pezizomycotina</taxon>
        <taxon>Pezizomycetes</taxon>
        <taxon>Pezizales</taxon>
        <taxon>Ascodesmidaceae</taxon>
        <taxon>Ascodesmis</taxon>
    </lineage>
</organism>
<dbReference type="EMBL" id="ML220123">
    <property type="protein sequence ID" value="TGZ80747.1"/>
    <property type="molecule type" value="Genomic_DNA"/>
</dbReference>
<keyword evidence="5" id="KW-1185">Reference proteome</keyword>
<dbReference type="PROSITE" id="PS50088">
    <property type="entry name" value="ANK_REPEAT"/>
    <property type="match status" value="2"/>
</dbReference>
<feature type="repeat" description="ANK" evidence="3">
    <location>
        <begin position="36"/>
        <end position="61"/>
    </location>
</feature>
<proteinExistence type="predicted"/>
<feature type="repeat" description="ANK" evidence="3">
    <location>
        <begin position="3"/>
        <end position="35"/>
    </location>
</feature>
<evidence type="ECO:0000313" key="5">
    <source>
        <dbReference type="Proteomes" id="UP000298138"/>
    </source>
</evidence>
<evidence type="ECO:0000256" key="2">
    <source>
        <dbReference type="ARBA" id="ARBA00023043"/>
    </source>
</evidence>
<protein>
    <submittedName>
        <fullName evidence="4">Ankyrin</fullName>
    </submittedName>
</protein>
<dbReference type="Pfam" id="PF12796">
    <property type="entry name" value="Ank_2"/>
    <property type="match status" value="1"/>
</dbReference>
<dbReference type="InterPro" id="IPR036770">
    <property type="entry name" value="Ankyrin_rpt-contain_sf"/>
</dbReference>
<dbReference type="InterPro" id="IPR002110">
    <property type="entry name" value="Ankyrin_rpt"/>
</dbReference>
<name>A0A4S2MVY3_9PEZI</name>
<dbReference type="SUPFAM" id="SSF48403">
    <property type="entry name" value="Ankyrin repeat"/>
    <property type="match status" value="1"/>
</dbReference>
<dbReference type="Gene3D" id="1.25.40.20">
    <property type="entry name" value="Ankyrin repeat-containing domain"/>
    <property type="match status" value="1"/>
</dbReference>
<accession>A0A4S2MVY3</accession>
<dbReference type="PROSITE" id="PS50297">
    <property type="entry name" value="ANK_REP_REGION"/>
    <property type="match status" value="2"/>
</dbReference>
<dbReference type="SMART" id="SM00248">
    <property type="entry name" value="ANK"/>
    <property type="match status" value="2"/>
</dbReference>
<gene>
    <name evidence="4" type="ORF">EX30DRAFT_297151</name>
</gene>
<feature type="non-terminal residue" evidence="4">
    <location>
        <position position="61"/>
    </location>
</feature>
<evidence type="ECO:0000256" key="1">
    <source>
        <dbReference type="ARBA" id="ARBA00022737"/>
    </source>
</evidence>
<reference evidence="4 5" key="1">
    <citation type="submission" date="2019-04" db="EMBL/GenBank/DDBJ databases">
        <title>Comparative genomics and transcriptomics to analyze fruiting body development in filamentous ascomycetes.</title>
        <authorList>
            <consortium name="DOE Joint Genome Institute"/>
            <person name="Lutkenhaus R."/>
            <person name="Traeger S."/>
            <person name="Breuer J."/>
            <person name="Kuo A."/>
            <person name="Lipzen A."/>
            <person name="Pangilinan J."/>
            <person name="Dilworth D."/>
            <person name="Sandor L."/>
            <person name="Poggeler S."/>
            <person name="Barry K."/>
            <person name="Grigoriev I.V."/>
            <person name="Nowrousian M."/>
        </authorList>
    </citation>
    <scope>NUCLEOTIDE SEQUENCE [LARGE SCALE GENOMIC DNA]</scope>
    <source>
        <strain evidence="4 5">CBS 389.68</strain>
    </source>
</reference>
<keyword evidence="1" id="KW-0677">Repeat</keyword>
<dbReference type="PANTHER" id="PTHR24171">
    <property type="entry name" value="ANKYRIN REPEAT DOMAIN-CONTAINING PROTEIN 39-RELATED"/>
    <property type="match status" value="1"/>
</dbReference>
<dbReference type="STRING" id="341454.A0A4S2MVY3"/>
<dbReference type="OrthoDB" id="4772757at2759"/>
<keyword evidence="2 3" id="KW-0040">ANK repeat</keyword>
<sequence>GLYYGTVLHAAAANGHQAVVRLLLDHGADVNAQGGHYGTVLHAATVNGNQAVIQLLLDHGA</sequence>
<dbReference type="InParanoid" id="A0A4S2MVY3"/>